<proteinExistence type="predicted"/>
<reference evidence="2" key="2">
    <citation type="journal article" date="2016" name="Int. J. Syst. Evol. Microbiol.">
        <title>Complete genome sequence and cell structure of Limnochorda pilosa, a Gram-negative spore-former within the phylum Firmicutes.</title>
        <authorList>
            <person name="Watanabe M."/>
            <person name="Kojima H."/>
            <person name="Fukui M."/>
        </authorList>
    </citation>
    <scope>NUCLEOTIDE SEQUENCE [LARGE SCALE GENOMIC DNA]</scope>
    <source>
        <strain evidence="2">HC45</strain>
    </source>
</reference>
<dbReference type="STRING" id="1555112.LIP_1060"/>
<organism evidence="1 2">
    <name type="scientific">Limnochorda pilosa</name>
    <dbReference type="NCBI Taxonomy" id="1555112"/>
    <lineage>
        <taxon>Bacteria</taxon>
        <taxon>Bacillati</taxon>
        <taxon>Bacillota</taxon>
        <taxon>Limnochordia</taxon>
        <taxon>Limnochordales</taxon>
        <taxon>Limnochordaceae</taxon>
        <taxon>Limnochorda</taxon>
    </lineage>
</organism>
<evidence type="ECO:0000313" key="1">
    <source>
        <dbReference type="EMBL" id="BAS26917.1"/>
    </source>
</evidence>
<sequence length="58" mass="6291">MSPEERRKAAPPVLIQPGDLADLVVRMLTGDDLAGRVAVWPDGETWRLLPATSAWHAG</sequence>
<dbReference type="KEGG" id="lpil:LIP_1060"/>
<name>A0A0K2SIR5_LIMPI</name>
<dbReference type="EMBL" id="AP014924">
    <property type="protein sequence ID" value="BAS26917.1"/>
    <property type="molecule type" value="Genomic_DNA"/>
</dbReference>
<dbReference type="AlphaFoldDB" id="A0A0K2SIR5"/>
<reference evidence="2" key="1">
    <citation type="submission" date="2015-07" db="EMBL/GenBank/DDBJ databases">
        <title>Complete genome sequence and phylogenetic analysis of Limnochorda pilosa.</title>
        <authorList>
            <person name="Watanabe M."/>
            <person name="Kojima H."/>
            <person name="Fukui M."/>
        </authorList>
    </citation>
    <scope>NUCLEOTIDE SEQUENCE [LARGE SCALE GENOMIC DNA]</scope>
    <source>
        <strain evidence="2">HC45</strain>
    </source>
</reference>
<dbReference type="Proteomes" id="UP000065807">
    <property type="component" value="Chromosome"/>
</dbReference>
<evidence type="ECO:0000313" key="2">
    <source>
        <dbReference type="Proteomes" id="UP000065807"/>
    </source>
</evidence>
<keyword evidence="2" id="KW-1185">Reference proteome</keyword>
<accession>A0A0K2SIR5</accession>
<gene>
    <name evidence="1" type="ORF">LIP_1060</name>
</gene>
<protein>
    <submittedName>
        <fullName evidence="1">Uncharacterized protein</fullName>
    </submittedName>
</protein>